<accession>A0A9P6DWD0</accession>
<dbReference type="Gene3D" id="2.10.110.10">
    <property type="entry name" value="Cysteine Rich Protein"/>
    <property type="match status" value="1"/>
</dbReference>
<name>A0A9P6DWD0_9AGAM</name>
<evidence type="ECO:0000256" key="1">
    <source>
        <dbReference type="SAM" id="MobiDB-lite"/>
    </source>
</evidence>
<dbReference type="Proteomes" id="UP000886523">
    <property type="component" value="Unassembled WGS sequence"/>
</dbReference>
<feature type="region of interest" description="Disordered" evidence="1">
    <location>
        <begin position="126"/>
        <end position="183"/>
    </location>
</feature>
<sequence>MPAGRLCRGAGEYSSPKVESLSHGSRRLQVMGPARKVSTALLRSSSHPIHVSSGTPKMYHKALLQHCLACTSCGAKLAPGAVQEHEEEVGSSPCPSAVPHHFFSIYLSKPYCRNCYLRLFSTQDLRHGNLPTTGVRSPPPSNPPSPEHRGTPKSITSQTTGSGARELSQPPVSPSPTGHPSPP</sequence>
<comment type="caution">
    <text evidence="2">The sequence shown here is derived from an EMBL/GenBank/DDBJ whole genome shotgun (WGS) entry which is preliminary data.</text>
</comment>
<dbReference type="EMBL" id="MU128971">
    <property type="protein sequence ID" value="KAF9513548.1"/>
    <property type="molecule type" value="Genomic_DNA"/>
</dbReference>
<proteinExistence type="predicted"/>
<evidence type="ECO:0000313" key="3">
    <source>
        <dbReference type="Proteomes" id="UP000886523"/>
    </source>
</evidence>
<reference evidence="2" key="1">
    <citation type="journal article" date="2020" name="Nat. Commun.">
        <title>Large-scale genome sequencing of mycorrhizal fungi provides insights into the early evolution of symbiotic traits.</title>
        <authorList>
            <person name="Miyauchi S."/>
            <person name="Kiss E."/>
            <person name="Kuo A."/>
            <person name="Drula E."/>
            <person name="Kohler A."/>
            <person name="Sanchez-Garcia M."/>
            <person name="Morin E."/>
            <person name="Andreopoulos B."/>
            <person name="Barry K.W."/>
            <person name="Bonito G."/>
            <person name="Buee M."/>
            <person name="Carver A."/>
            <person name="Chen C."/>
            <person name="Cichocki N."/>
            <person name="Clum A."/>
            <person name="Culley D."/>
            <person name="Crous P.W."/>
            <person name="Fauchery L."/>
            <person name="Girlanda M."/>
            <person name="Hayes R.D."/>
            <person name="Keri Z."/>
            <person name="LaButti K."/>
            <person name="Lipzen A."/>
            <person name="Lombard V."/>
            <person name="Magnuson J."/>
            <person name="Maillard F."/>
            <person name="Murat C."/>
            <person name="Nolan M."/>
            <person name="Ohm R.A."/>
            <person name="Pangilinan J."/>
            <person name="Pereira M.F."/>
            <person name="Perotto S."/>
            <person name="Peter M."/>
            <person name="Pfister S."/>
            <person name="Riley R."/>
            <person name="Sitrit Y."/>
            <person name="Stielow J.B."/>
            <person name="Szollosi G."/>
            <person name="Zifcakova L."/>
            <person name="Stursova M."/>
            <person name="Spatafora J.W."/>
            <person name="Tedersoo L."/>
            <person name="Vaario L.M."/>
            <person name="Yamada A."/>
            <person name="Yan M."/>
            <person name="Wang P."/>
            <person name="Xu J."/>
            <person name="Bruns T."/>
            <person name="Baldrian P."/>
            <person name="Vilgalys R."/>
            <person name="Dunand C."/>
            <person name="Henrissat B."/>
            <person name="Grigoriev I.V."/>
            <person name="Hibbett D."/>
            <person name="Nagy L.G."/>
            <person name="Martin F.M."/>
        </authorList>
    </citation>
    <scope>NUCLEOTIDE SEQUENCE</scope>
    <source>
        <strain evidence="2">UP504</strain>
    </source>
</reference>
<feature type="compositionally biased region" description="Polar residues" evidence="1">
    <location>
        <begin position="153"/>
        <end position="162"/>
    </location>
</feature>
<feature type="compositionally biased region" description="Pro residues" evidence="1">
    <location>
        <begin position="171"/>
        <end position="183"/>
    </location>
</feature>
<organism evidence="2 3">
    <name type="scientific">Hydnum rufescens UP504</name>
    <dbReference type="NCBI Taxonomy" id="1448309"/>
    <lineage>
        <taxon>Eukaryota</taxon>
        <taxon>Fungi</taxon>
        <taxon>Dikarya</taxon>
        <taxon>Basidiomycota</taxon>
        <taxon>Agaricomycotina</taxon>
        <taxon>Agaricomycetes</taxon>
        <taxon>Cantharellales</taxon>
        <taxon>Hydnaceae</taxon>
        <taxon>Hydnum</taxon>
    </lineage>
</organism>
<evidence type="ECO:0008006" key="4">
    <source>
        <dbReference type="Google" id="ProtNLM"/>
    </source>
</evidence>
<protein>
    <recommendedName>
        <fullName evidence="4">LIM zinc-binding domain-containing protein</fullName>
    </recommendedName>
</protein>
<gene>
    <name evidence="2" type="ORF">BS47DRAFT_1485631</name>
</gene>
<dbReference type="AlphaFoldDB" id="A0A9P6DWD0"/>
<keyword evidence="3" id="KW-1185">Reference proteome</keyword>
<evidence type="ECO:0000313" key="2">
    <source>
        <dbReference type="EMBL" id="KAF9513548.1"/>
    </source>
</evidence>
<feature type="region of interest" description="Disordered" evidence="1">
    <location>
        <begin position="1"/>
        <end position="22"/>
    </location>
</feature>